<dbReference type="SUPFAM" id="SSF143447">
    <property type="entry name" value="AMMECR1-like"/>
    <property type="match status" value="1"/>
</dbReference>
<dbReference type="InterPro" id="IPR036071">
    <property type="entry name" value="AMMECR1_dom_sf"/>
</dbReference>
<evidence type="ECO:0000313" key="2">
    <source>
        <dbReference type="EMBL" id="HFC97217.1"/>
    </source>
</evidence>
<dbReference type="InterPro" id="IPR027485">
    <property type="entry name" value="AMMECR1_N"/>
</dbReference>
<dbReference type="PANTHER" id="PTHR13016">
    <property type="entry name" value="AMMECR1 HOMOLOG"/>
    <property type="match status" value="1"/>
</dbReference>
<dbReference type="InterPro" id="IPR027623">
    <property type="entry name" value="AmmeMemoSam_A"/>
</dbReference>
<protein>
    <submittedName>
        <fullName evidence="2">AmmeMemoRadiSam system protein A</fullName>
    </submittedName>
</protein>
<dbReference type="PROSITE" id="PS51112">
    <property type="entry name" value="AMMECR1"/>
    <property type="match status" value="1"/>
</dbReference>
<dbReference type="Gene3D" id="3.30.1490.150">
    <property type="entry name" value="Hypothetical protein ph0010, domain 2"/>
    <property type="match status" value="1"/>
</dbReference>
<evidence type="ECO:0000259" key="1">
    <source>
        <dbReference type="PROSITE" id="PS51112"/>
    </source>
</evidence>
<dbReference type="HAMAP" id="MF_00645">
    <property type="entry name" value="AMMECR1"/>
    <property type="match status" value="1"/>
</dbReference>
<dbReference type="Proteomes" id="UP000886043">
    <property type="component" value="Unassembled WGS sequence"/>
</dbReference>
<dbReference type="InterPro" id="IPR023472">
    <property type="entry name" value="Uncharacterised_MJ0810"/>
</dbReference>
<dbReference type="NCBIfam" id="TIGR04335">
    <property type="entry name" value="AmmeMemoSam_A"/>
    <property type="match status" value="1"/>
</dbReference>
<proteinExistence type="inferred from homology"/>
<dbReference type="Gene3D" id="3.30.700.20">
    <property type="entry name" value="Hypothetical protein ph0010, domain 1"/>
    <property type="match status" value="1"/>
</dbReference>
<sequence length="190" mass="21685">MPLSPEEKLYLLRLARRTLEAAFSERLYEEEPPPLPGLHRPCGAFVTLHKHGELRGCIGTFQSEKPLYRVVQEMALSAAFNDPRFPPLAREELPEVELEISVLSPLQRGRPEEVEVGRHGVYIVKGPFRGVLLPQVPVEYGWDRETFLDHVCLKAGLPPRCWEDPDTEIYLFTAEVFSEAEFGLAQEKNF</sequence>
<accession>A0A7C3GD31</accession>
<feature type="domain" description="AMMECR1" evidence="1">
    <location>
        <begin position="6"/>
        <end position="188"/>
    </location>
</feature>
<comment type="caution">
    <text evidence="2">The sequence shown here is derived from an EMBL/GenBank/DDBJ whole genome shotgun (WGS) entry which is preliminary data.</text>
</comment>
<dbReference type="Pfam" id="PF01871">
    <property type="entry name" value="AMMECR1"/>
    <property type="match status" value="1"/>
</dbReference>
<gene>
    <name evidence="2" type="primary">amrA</name>
    <name evidence="2" type="ORF">ENJ40_02000</name>
</gene>
<dbReference type="EMBL" id="DRMH01000020">
    <property type="protein sequence ID" value="HFC97217.1"/>
    <property type="molecule type" value="Genomic_DNA"/>
</dbReference>
<reference evidence="2" key="1">
    <citation type="journal article" date="2020" name="mSystems">
        <title>Genome- and Community-Level Interaction Insights into Carbon Utilization and Element Cycling Functions of Hydrothermarchaeota in Hydrothermal Sediment.</title>
        <authorList>
            <person name="Zhou Z."/>
            <person name="Liu Y."/>
            <person name="Xu W."/>
            <person name="Pan J."/>
            <person name="Luo Z.H."/>
            <person name="Li M."/>
        </authorList>
    </citation>
    <scope>NUCLEOTIDE SEQUENCE [LARGE SCALE GENOMIC DNA]</scope>
    <source>
        <strain evidence="2">HyVt-483</strain>
    </source>
</reference>
<dbReference type="InterPro" id="IPR002733">
    <property type="entry name" value="AMMECR1_domain"/>
</dbReference>
<dbReference type="InterPro" id="IPR023473">
    <property type="entry name" value="AMMECR1"/>
</dbReference>
<dbReference type="AlphaFoldDB" id="A0A7C3GD31"/>
<organism evidence="2">
    <name type="scientific">Thermosulfurimonas dismutans</name>
    <dbReference type="NCBI Taxonomy" id="999894"/>
    <lineage>
        <taxon>Bacteria</taxon>
        <taxon>Pseudomonadati</taxon>
        <taxon>Thermodesulfobacteriota</taxon>
        <taxon>Thermodesulfobacteria</taxon>
        <taxon>Thermodesulfobacteriales</taxon>
        <taxon>Thermodesulfobacteriaceae</taxon>
        <taxon>Thermosulfurimonas</taxon>
    </lineage>
</organism>
<name>A0A7C3GD31_9BACT</name>
<dbReference type="PANTHER" id="PTHR13016:SF0">
    <property type="entry name" value="AMME SYNDROME CANDIDATE GENE 1 PROTEIN"/>
    <property type="match status" value="1"/>
</dbReference>
<dbReference type="NCBIfam" id="TIGR00296">
    <property type="entry name" value="TIGR00296 family protein"/>
    <property type="match status" value="1"/>
</dbReference>